<reference evidence="5 7" key="1">
    <citation type="submission" date="2019-09" db="EMBL/GenBank/DDBJ databases">
        <authorList>
            <person name="Mazhar S."/>
            <person name="Altermann E."/>
            <person name="Hill C."/>
            <person name="Mcauliffe O."/>
        </authorList>
    </citation>
    <scope>NUCLEOTIDE SEQUENCE [LARGE SCALE GENOMIC DNA]</scope>
    <source>
        <strain evidence="5 7">ATCC 51831</strain>
    </source>
</reference>
<dbReference type="GO" id="GO:0009166">
    <property type="term" value="P:nucleotide catabolic process"/>
    <property type="evidence" value="ECO:0007669"/>
    <property type="project" value="InterPro"/>
</dbReference>
<dbReference type="InterPro" id="IPR036907">
    <property type="entry name" value="5'-Nucleotdase_C_sf"/>
</dbReference>
<name>A0A9Q9BMT9_9STAP</name>
<dbReference type="InterPro" id="IPR006179">
    <property type="entry name" value="5_nucleotidase/apyrase"/>
</dbReference>
<dbReference type="InterPro" id="IPR004843">
    <property type="entry name" value="Calcineurin-like_PHP"/>
</dbReference>
<dbReference type="Gene3D" id="3.60.21.10">
    <property type="match status" value="1"/>
</dbReference>
<proteinExistence type="inferred from homology"/>
<dbReference type="Pfam" id="PF02872">
    <property type="entry name" value="5_nucleotid_C"/>
    <property type="match status" value="1"/>
</dbReference>
<dbReference type="OrthoDB" id="9775118at2"/>
<dbReference type="KEGG" id="mequ:KFV11_09265"/>
<evidence type="ECO:0000256" key="2">
    <source>
        <dbReference type="RuleBase" id="RU362119"/>
    </source>
</evidence>
<keyword evidence="1" id="KW-0732">Signal</keyword>
<dbReference type="PANTHER" id="PTHR11575">
    <property type="entry name" value="5'-NUCLEOTIDASE-RELATED"/>
    <property type="match status" value="1"/>
</dbReference>
<dbReference type="SUPFAM" id="SSF55816">
    <property type="entry name" value="5'-nucleotidase (syn. UDP-sugar hydrolase), C-terminal domain"/>
    <property type="match status" value="1"/>
</dbReference>
<dbReference type="GO" id="GO:0030288">
    <property type="term" value="C:outer membrane-bounded periplasmic space"/>
    <property type="evidence" value="ECO:0007669"/>
    <property type="project" value="TreeGrafter"/>
</dbReference>
<evidence type="ECO:0000313" key="6">
    <source>
        <dbReference type="EMBL" id="UTH13410.1"/>
    </source>
</evidence>
<protein>
    <submittedName>
        <fullName evidence="6">5'-nucleotidase C-terminal domain-containing protein</fullName>
    </submittedName>
</protein>
<feature type="domain" description="5'-Nucleotidase C-terminal" evidence="4">
    <location>
        <begin position="339"/>
        <end position="511"/>
    </location>
</feature>
<dbReference type="RefSeq" id="WP_149459582.1">
    <property type="nucleotide sequence ID" value="NZ_CP073809.1"/>
</dbReference>
<keyword evidence="7" id="KW-1185">Reference proteome</keyword>
<keyword evidence="2" id="KW-0378">Hydrolase</keyword>
<gene>
    <name evidence="5" type="ORF">ERX35_009060</name>
    <name evidence="6" type="ORF">KFV11_09265</name>
</gene>
<evidence type="ECO:0000259" key="4">
    <source>
        <dbReference type="Pfam" id="PF02872"/>
    </source>
</evidence>
<accession>A0A9Q9BMT9</accession>
<evidence type="ECO:0000259" key="3">
    <source>
        <dbReference type="Pfam" id="PF00149"/>
    </source>
</evidence>
<evidence type="ECO:0000313" key="7">
    <source>
        <dbReference type="Proteomes" id="UP000295735"/>
    </source>
</evidence>
<organism evidence="6 8">
    <name type="scientific">Macrococcus equipercicus</name>
    <dbReference type="NCBI Taxonomy" id="69967"/>
    <lineage>
        <taxon>Bacteria</taxon>
        <taxon>Bacillati</taxon>
        <taxon>Bacillota</taxon>
        <taxon>Bacilli</taxon>
        <taxon>Bacillales</taxon>
        <taxon>Staphylococcaceae</taxon>
        <taxon>Macrococcus</taxon>
    </lineage>
</organism>
<dbReference type="GO" id="GO:0016788">
    <property type="term" value="F:hydrolase activity, acting on ester bonds"/>
    <property type="evidence" value="ECO:0007669"/>
    <property type="project" value="InterPro"/>
</dbReference>
<evidence type="ECO:0000313" key="8">
    <source>
        <dbReference type="Proteomes" id="UP001057381"/>
    </source>
</evidence>
<dbReference type="EMBL" id="CP073809">
    <property type="protein sequence ID" value="UTH13410.1"/>
    <property type="molecule type" value="Genomic_DNA"/>
</dbReference>
<reference evidence="6" key="2">
    <citation type="submission" date="2021-04" db="EMBL/GenBank/DDBJ databases">
        <title>Complete Genome Sequences of Macrococcus spp. from dog and cattle.</title>
        <authorList>
            <person name="Schwendener S."/>
            <person name="Perreten V."/>
        </authorList>
    </citation>
    <scope>NUCLEOTIDE SEQUENCE</scope>
    <source>
        <strain evidence="6">Epi0143-OL</strain>
    </source>
</reference>
<evidence type="ECO:0000256" key="1">
    <source>
        <dbReference type="ARBA" id="ARBA00022729"/>
    </source>
</evidence>
<dbReference type="InterPro" id="IPR029052">
    <property type="entry name" value="Metallo-depent_PP-like"/>
</dbReference>
<feature type="domain" description="Calcineurin-like phosphoesterase" evidence="3">
    <location>
        <begin position="8"/>
        <end position="238"/>
    </location>
</feature>
<sequence>MTDYQLMILGTTDVHAHISLYDYFMDQPQEANGFILAGSKIKALKAQNDGRDIQTIVVDNGDVLQGNLVADYAVGNRPAVHPVINIMNEIGYDAGTLGNHEFNYGLDFLFDTMAQANFPVVNCNVKNSAGEYIFKTHTIISRTFADGRTVKVGVIGVVPEQILIWDKAILDGQLIVDDMYEAAGHWAGQIKGQCDIIICLCHSGFDPSQGEIPGLENQVHLISTIADIDAMIFGHTHQQFPGGDYSAVDYVDAERGTINGTFAVQPVSFGTHLGVIQLTLTYGENGFTIKDGKSEVIGLKGEPVEPQLAAVNERTHHDVLAFINSKVGCTSHEIESFFSQVAPSRAVELIAKSTRSAFSARVGTAGMNIISTSAPLKAGRDGGDDYVMVKPGDITLKDVMSIYRFPNKLTALNVPGRLLKEWLEWSASAFNTDGAPYLLKENQSIAPGFPSYNMDLFYELDYTISLAQPPRYNHAGIKISDSERVTAVTYQGAPLDDEEIYIVLTHDYRANFTPFLKDDAVSVVPLDDIEVRDAVSHYVKTQGVDFTPHIPFKLLEDGRYLIKTSRHAQTVAAHYPVTLKSQLADGYALFEIDTKELRT</sequence>
<dbReference type="AlphaFoldDB" id="A0A9Q9BMT9"/>
<keyword evidence="2" id="KW-0547">Nucleotide-binding</keyword>
<dbReference type="PROSITE" id="PS00786">
    <property type="entry name" value="5_NUCLEOTIDASE_2"/>
    <property type="match status" value="1"/>
</dbReference>
<evidence type="ECO:0000313" key="5">
    <source>
        <dbReference type="EMBL" id="KAA1037698.1"/>
    </source>
</evidence>
<dbReference type="Proteomes" id="UP001057381">
    <property type="component" value="Chromosome"/>
</dbReference>
<dbReference type="PANTHER" id="PTHR11575:SF6">
    <property type="entry name" value="2',3'-CYCLIC-NUCLEOTIDE 2'-PHOSPHODIESTERASE_3'-NUCLEOTIDASE"/>
    <property type="match status" value="1"/>
</dbReference>
<dbReference type="GO" id="GO:0000166">
    <property type="term" value="F:nucleotide binding"/>
    <property type="evidence" value="ECO:0007669"/>
    <property type="project" value="UniProtKB-KW"/>
</dbReference>
<dbReference type="InterPro" id="IPR008334">
    <property type="entry name" value="5'-Nucleotdase_C"/>
</dbReference>
<dbReference type="EMBL" id="SCWC02000007">
    <property type="protein sequence ID" value="KAA1037698.1"/>
    <property type="molecule type" value="Genomic_DNA"/>
</dbReference>
<dbReference type="GO" id="GO:0046872">
    <property type="term" value="F:metal ion binding"/>
    <property type="evidence" value="ECO:0007669"/>
    <property type="project" value="InterPro"/>
</dbReference>
<dbReference type="InterPro" id="IPR006146">
    <property type="entry name" value="5'-Nucleotdase_CS"/>
</dbReference>
<dbReference type="Pfam" id="PF00149">
    <property type="entry name" value="Metallophos"/>
    <property type="match status" value="1"/>
</dbReference>
<dbReference type="PRINTS" id="PR01607">
    <property type="entry name" value="APYRASEFAMLY"/>
</dbReference>
<dbReference type="SUPFAM" id="SSF56300">
    <property type="entry name" value="Metallo-dependent phosphatases"/>
    <property type="match status" value="1"/>
</dbReference>
<dbReference type="Proteomes" id="UP000295735">
    <property type="component" value="Unassembled WGS sequence"/>
</dbReference>
<dbReference type="Gene3D" id="3.90.780.10">
    <property type="entry name" value="5'-Nucleotidase, C-terminal domain"/>
    <property type="match status" value="1"/>
</dbReference>
<comment type="similarity">
    <text evidence="2">Belongs to the 5'-nucleotidase family.</text>
</comment>